<gene>
    <name evidence="7" type="primary">NDAI0F03270</name>
    <name evidence="7" type="ordered locus">NDAI_0F03270</name>
</gene>
<dbReference type="CDD" id="cd14687">
    <property type="entry name" value="bZIP_ATF2"/>
    <property type="match status" value="1"/>
</dbReference>
<dbReference type="GO" id="GO:0005634">
    <property type="term" value="C:nucleus"/>
    <property type="evidence" value="ECO:0007669"/>
    <property type="project" value="UniProtKB-SubCell"/>
</dbReference>
<feature type="compositionally biased region" description="Polar residues" evidence="5">
    <location>
        <begin position="1"/>
        <end position="14"/>
    </location>
</feature>
<accession>G0WCY4</accession>
<dbReference type="InterPro" id="IPR004827">
    <property type="entry name" value="bZIP"/>
</dbReference>
<feature type="region of interest" description="Disordered" evidence="5">
    <location>
        <begin position="308"/>
        <end position="357"/>
    </location>
</feature>
<dbReference type="GO" id="GO:0003700">
    <property type="term" value="F:DNA-binding transcription factor activity"/>
    <property type="evidence" value="ECO:0007669"/>
    <property type="project" value="InterPro"/>
</dbReference>
<dbReference type="PANTHER" id="PTHR19304">
    <property type="entry name" value="CYCLIC-AMP RESPONSE ELEMENT BINDING PROTEIN"/>
    <property type="match status" value="1"/>
</dbReference>
<feature type="compositionally biased region" description="Low complexity" evidence="5">
    <location>
        <begin position="323"/>
        <end position="342"/>
    </location>
</feature>
<evidence type="ECO:0000256" key="4">
    <source>
        <dbReference type="ARBA" id="ARBA00023242"/>
    </source>
</evidence>
<dbReference type="InterPro" id="IPR051027">
    <property type="entry name" value="bZIP_transcription_factors"/>
</dbReference>
<feature type="region of interest" description="Disordered" evidence="5">
    <location>
        <begin position="588"/>
        <end position="637"/>
    </location>
</feature>
<dbReference type="RefSeq" id="XP_003670888.1">
    <property type="nucleotide sequence ID" value="XM_003670840.1"/>
</dbReference>
<dbReference type="SMART" id="SM00338">
    <property type="entry name" value="BRLZ"/>
    <property type="match status" value="1"/>
</dbReference>
<dbReference type="KEGG" id="ndi:NDAI_0F03270"/>
<dbReference type="OrthoDB" id="295274at2759"/>
<feature type="region of interest" description="Disordered" evidence="5">
    <location>
        <begin position="371"/>
        <end position="463"/>
    </location>
</feature>
<dbReference type="Pfam" id="PF00170">
    <property type="entry name" value="bZIP_1"/>
    <property type="match status" value="1"/>
</dbReference>
<reference evidence="7 8" key="1">
    <citation type="journal article" date="2011" name="Proc. Natl. Acad. Sci. U.S.A.">
        <title>Evolutionary erosion of yeast sex chromosomes by mating-type switching accidents.</title>
        <authorList>
            <person name="Gordon J.L."/>
            <person name="Armisen D."/>
            <person name="Proux-Wera E."/>
            <person name="Oheigeartaigh S.S."/>
            <person name="Byrne K.P."/>
            <person name="Wolfe K.H."/>
        </authorList>
    </citation>
    <scope>NUCLEOTIDE SEQUENCE [LARGE SCALE GENOMIC DNA]</scope>
    <source>
        <strain evidence="8">ATCC 10597 / BCRC 20456 / CBS 421 / NBRC 0211 / NRRL Y-12639</strain>
    </source>
</reference>
<dbReference type="InterPro" id="IPR021755">
    <property type="entry name" value="TF_Aft1_HRA"/>
</dbReference>
<feature type="region of interest" description="Disordered" evidence="5">
    <location>
        <begin position="270"/>
        <end position="292"/>
    </location>
</feature>
<keyword evidence="8" id="KW-1185">Reference proteome</keyword>
<feature type="compositionally biased region" description="Low complexity" evidence="5">
    <location>
        <begin position="97"/>
        <end position="113"/>
    </location>
</feature>
<dbReference type="Pfam" id="PF11785">
    <property type="entry name" value="Aft1_OSA"/>
    <property type="match status" value="1"/>
</dbReference>
<feature type="compositionally biased region" description="Polar residues" evidence="5">
    <location>
        <begin position="24"/>
        <end position="33"/>
    </location>
</feature>
<feature type="compositionally biased region" description="Low complexity" evidence="5">
    <location>
        <begin position="58"/>
        <end position="79"/>
    </location>
</feature>
<dbReference type="InterPro" id="IPR020956">
    <property type="entry name" value="TF_Aft1_OSM"/>
</dbReference>
<feature type="compositionally biased region" description="Low complexity" evidence="5">
    <location>
        <begin position="128"/>
        <end position="153"/>
    </location>
</feature>
<comment type="subcellular location">
    <subcellularLocation>
        <location evidence="1">Nucleus</location>
    </subcellularLocation>
</comment>
<dbReference type="EMBL" id="HE580272">
    <property type="protein sequence ID" value="CCD25645.1"/>
    <property type="molecule type" value="Genomic_DNA"/>
</dbReference>
<dbReference type="Pfam" id="PF11786">
    <property type="entry name" value="Aft1_HRA"/>
    <property type="match status" value="1"/>
</dbReference>
<evidence type="ECO:0000313" key="7">
    <source>
        <dbReference type="EMBL" id="CCD25645.1"/>
    </source>
</evidence>
<feature type="compositionally biased region" description="Polar residues" evidence="5">
    <location>
        <begin position="381"/>
        <end position="400"/>
    </location>
</feature>
<sequence>MSAQPSATASSGGVSSFDLEPNPFEQSFGSTTDQTKDNLLKQATSASQRQPSLLSLGNQQNYSSRNNSYSNTTTQSFNNDKVPGLSINDMASLGSSTNRTTTTTTNNNTATINVDDERKRPSISLGRPSSITSPPLLTPGGSRRLPPLLLSPSYVQQANSNPSSLMAPTSVGSLLGSTTSPLLNNTNTSSANNNENNTTTTTTNTNINTNPTDTNPLQNRQSIEGQLSSIIFNLPKTGLTPNESSIRSGLTPGLLSQNYYPILPSISQSPIPSSSINKNVNTTEQNNVSNSMNGVPFTPGMTSLLGFSNVISPPLNTQENASQQHQQQQPHLQLPQQRQRQQNPKTSSYIETGAPMTMIDPRTTTLSAKNAVNQNHDDDNNTITTGSITKNKNSSTNQNGPAAPKKRRKKSTTASTNAVKKEQELQQQHQQQQDTNENTTGNTNTDSQTYDEEDQERKRKEFLERNRVAASKFRQRKKEYIKKIEGDLNYFHNEYEDYNNIMKMFLGPPLLSSSSSSNVNGNSNLRIGQHEFDSNGSSLINKLENSIMKNDGQSSLTILNQMKQILISTKYYERGGRDPVRENISEIGNTANFNNTDDSRNNSISGPKNTRPDIKQESLGSRISHLFDGPDSNTDNR</sequence>
<evidence type="ECO:0000256" key="5">
    <source>
        <dbReference type="SAM" id="MobiDB-lite"/>
    </source>
</evidence>
<proteinExistence type="predicted"/>
<feature type="compositionally biased region" description="Low complexity" evidence="5">
    <location>
        <begin position="425"/>
        <end position="445"/>
    </location>
</feature>
<evidence type="ECO:0000256" key="3">
    <source>
        <dbReference type="ARBA" id="ARBA00023163"/>
    </source>
</evidence>
<keyword evidence="4" id="KW-0539">Nucleus</keyword>
<dbReference type="InterPro" id="IPR046347">
    <property type="entry name" value="bZIP_sf"/>
</dbReference>
<evidence type="ECO:0000256" key="2">
    <source>
        <dbReference type="ARBA" id="ARBA00023015"/>
    </source>
</evidence>
<keyword evidence="2" id="KW-0805">Transcription regulation</keyword>
<dbReference type="Proteomes" id="UP000000689">
    <property type="component" value="Chromosome 6"/>
</dbReference>
<dbReference type="eggNOG" id="KOG1414">
    <property type="taxonomic scope" value="Eukaryota"/>
</dbReference>
<organism evidence="7 8">
    <name type="scientific">Naumovozyma dairenensis (strain ATCC 10597 / BCRC 20456 / CBS 421 / NBRC 0211 / NRRL Y-12639)</name>
    <name type="common">Saccharomyces dairenensis</name>
    <dbReference type="NCBI Taxonomy" id="1071378"/>
    <lineage>
        <taxon>Eukaryota</taxon>
        <taxon>Fungi</taxon>
        <taxon>Dikarya</taxon>
        <taxon>Ascomycota</taxon>
        <taxon>Saccharomycotina</taxon>
        <taxon>Saccharomycetes</taxon>
        <taxon>Saccharomycetales</taxon>
        <taxon>Saccharomycetaceae</taxon>
        <taxon>Naumovozyma</taxon>
    </lineage>
</organism>
<dbReference type="OMA" id="HNAQTES"/>
<feature type="domain" description="BZIP" evidence="6">
    <location>
        <begin position="452"/>
        <end position="524"/>
    </location>
</feature>
<name>G0WCY4_NAUDC</name>
<dbReference type="HOGENOM" id="CLU_027901_0_0_1"/>
<feature type="compositionally biased region" description="Polar residues" evidence="5">
    <location>
        <begin position="154"/>
        <end position="172"/>
    </location>
</feature>
<evidence type="ECO:0000313" key="8">
    <source>
        <dbReference type="Proteomes" id="UP000000689"/>
    </source>
</evidence>
<protein>
    <recommendedName>
        <fullName evidence="6">BZIP domain-containing protein</fullName>
    </recommendedName>
</protein>
<dbReference type="Gene3D" id="1.20.5.170">
    <property type="match status" value="1"/>
</dbReference>
<dbReference type="SUPFAM" id="SSF57959">
    <property type="entry name" value="Leucine zipper domain"/>
    <property type="match status" value="1"/>
</dbReference>
<feature type="compositionally biased region" description="Polar residues" evidence="5">
    <location>
        <begin position="588"/>
        <end position="608"/>
    </location>
</feature>
<feature type="compositionally biased region" description="Polar residues" evidence="5">
    <location>
        <begin position="277"/>
        <end position="292"/>
    </location>
</feature>
<feature type="compositionally biased region" description="Polar residues" evidence="5">
    <location>
        <begin position="41"/>
        <end position="57"/>
    </location>
</feature>
<keyword evidence="3" id="KW-0804">Transcription</keyword>
<feature type="compositionally biased region" description="Low complexity" evidence="5">
    <location>
        <begin position="173"/>
        <end position="217"/>
    </location>
</feature>
<dbReference type="AlphaFoldDB" id="G0WCY4"/>
<dbReference type="GeneID" id="11496983"/>
<feature type="region of interest" description="Disordered" evidence="5">
    <location>
        <begin position="1"/>
        <end position="218"/>
    </location>
</feature>
<evidence type="ECO:0000256" key="1">
    <source>
        <dbReference type="ARBA" id="ARBA00004123"/>
    </source>
</evidence>
<evidence type="ECO:0000259" key="6">
    <source>
        <dbReference type="SMART" id="SM00338"/>
    </source>
</evidence>
<feature type="compositionally biased region" description="Polar residues" evidence="5">
    <location>
        <begin position="308"/>
        <end position="322"/>
    </location>
</feature>
<dbReference type="STRING" id="1071378.G0WCY4"/>